<name>A0A844ADD4_RHIFR</name>
<feature type="compositionally biased region" description="Polar residues" evidence="2">
    <location>
        <begin position="85"/>
        <end position="98"/>
    </location>
</feature>
<evidence type="ECO:0000313" key="5">
    <source>
        <dbReference type="Proteomes" id="UP000466694"/>
    </source>
</evidence>
<feature type="coiled-coil region" evidence="1">
    <location>
        <begin position="447"/>
        <end position="495"/>
    </location>
</feature>
<evidence type="ECO:0000256" key="1">
    <source>
        <dbReference type="SAM" id="Coils"/>
    </source>
</evidence>
<dbReference type="Pfam" id="PF02563">
    <property type="entry name" value="Poly_export"/>
    <property type="match status" value="1"/>
</dbReference>
<dbReference type="EMBL" id="WISZ01000140">
    <property type="protein sequence ID" value="MQX10078.1"/>
    <property type="molecule type" value="Genomic_DNA"/>
</dbReference>
<organism evidence="4 5">
    <name type="scientific">Rhizobium fredii</name>
    <name type="common">Sinorhizobium fredii</name>
    <dbReference type="NCBI Taxonomy" id="380"/>
    <lineage>
        <taxon>Bacteria</taxon>
        <taxon>Pseudomonadati</taxon>
        <taxon>Pseudomonadota</taxon>
        <taxon>Alphaproteobacteria</taxon>
        <taxon>Hyphomicrobiales</taxon>
        <taxon>Rhizobiaceae</taxon>
        <taxon>Sinorhizobium/Ensifer group</taxon>
        <taxon>Sinorhizobium</taxon>
    </lineage>
</organism>
<evidence type="ECO:0000256" key="2">
    <source>
        <dbReference type="SAM" id="MobiDB-lite"/>
    </source>
</evidence>
<feature type="region of interest" description="Disordered" evidence="2">
    <location>
        <begin position="82"/>
        <end position="119"/>
    </location>
</feature>
<dbReference type="AlphaFoldDB" id="A0A844ADD4"/>
<keyword evidence="1" id="KW-0175">Coiled coil</keyword>
<protein>
    <recommendedName>
        <fullName evidence="3">Polysaccharide export protein N-terminal domain-containing protein</fullName>
    </recommendedName>
</protein>
<gene>
    <name evidence="4" type="ORF">GHK48_17855</name>
</gene>
<dbReference type="Gene3D" id="3.30.1950.10">
    <property type="entry name" value="wza like domain"/>
    <property type="match status" value="1"/>
</dbReference>
<sequence>MMLLGSPAKGGPPTDDRLAPQDTVEISVSGWHTLLGGVVEAALLNDTFTIGTGGTLELPEIGRLPAAGLRESELAKLIADRLQARSGSDQRPATTVQRRTPAPRVPSSRVTTPAERPPPAAQLRIAEPAATKQLQTLESEQSRVQVLLSDLAAARMELEKARGEARAARQAARDASIRHNRSLAAERQRAATVTQELNAARADLEAMKVRLEHEANAARDWETAVATVTEARELVARDRAKRAELEENLLTARKEVDAIKTGALSAGRQREDILRRDLAAARRDLDATRRAADDAGAQARKLAAMVAEQGRALINERRRAEGFARDLTIMRREIERLETKSAGAIRSKAAALRARNAAVASLTDAKRALDEERRKLGAYERDLAVARQSAAALVARAKLAAEEQAAAVQARTAAEAAAMRTGEALALEREKGRSLARGLDTAALRARSAAEASLVDARRALNEERRKLGAYERDLAVARQSAAALEARADLAAEEQAAAVQARKAAEAVAMRTREALALEREKGRSLARDLDAARQERDAAREELVRSSAARSEAFGDERERSNGRGLAVERKEVDLPKGKAERPTASIERRRNVRDGNHANERAKPVARKRAGSAGGGGSLEIRKVELGKPAPSVRSATVLLPDALLPRRPPMLGRW</sequence>
<evidence type="ECO:0000259" key="3">
    <source>
        <dbReference type="Pfam" id="PF02563"/>
    </source>
</evidence>
<comment type="caution">
    <text evidence="4">The sequence shown here is derived from an EMBL/GenBank/DDBJ whole genome shotgun (WGS) entry which is preliminary data.</text>
</comment>
<feature type="domain" description="Polysaccharide export protein N-terminal" evidence="3">
    <location>
        <begin position="13"/>
        <end position="96"/>
    </location>
</feature>
<feature type="compositionally biased region" description="Basic and acidic residues" evidence="2">
    <location>
        <begin position="555"/>
        <end position="606"/>
    </location>
</feature>
<proteinExistence type="predicted"/>
<evidence type="ECO:0000313" key="4">
    <source>
        <dbReference type="EMBL" id="MQX10078.1"/>
    </source>
</evidence>
<accession>A0A844ADD4</accession>
<feature type="region of interest" description="Disordered" evidence="2">
    <location>
        <begin position="542"/>
        <end position="626"/>
    </location>
</feature>
<dbReference type="Proteomes" id="UP000466694">
    <property type="component" value="Unassembled WGS sequence"/>
</dbReference>
<feature type="coiled-coil region" evidence="1">
    <location>
        <begin position="144"/>
        <end position="389"/>
    </location>
</feature>
<dbReference type="InterPro" id="IPR003715">
    <property type="entry name" value="Poly_export_N"/>
</dbReference>
<reference evidence="4 5" key="1">
    <citation type="journal article" date="2013" name="Genome Biol.">
        <title>Comparative genomics of the core and accessory genomes of 48 Sinorhizobium strains comprising five genospecies.</title>
        <authorList>
            <person name="Sugawara M."/>
            <person name="Epstein B."/>
            <person name="Badgley B.D."/>
            <person name="Unno T."/>
            <person name="Xu L."/>
            <person name="Reese J."/>
            <person name="Gyaneshwar P."/>
            <person name="Denny R."/>
            <person name="Mudge J."/>
            <person name="Bharti A.K."/>
            <person name="Farmer A.D."/>
            <person name="May G.D."/>
            <person name="Woodward J.E."/>
            <person name="Medigue C."/>
            <person name="Vallenet D."/>
            <person name="Lajus A."/>
            <person name="Rouy Z."/>
            <person name="Martinez-Vaz B."/>
            <person name="Tiffin P."/>
            <person name="Young N.D."/>
            <person name="Sadowsky M.J."/>
        </authorList>
    </citation>
    <scope>NUCLEOTIDE SEQUENCE [LARGE SCALE GENOMIC DNA]</scope>
    <source>
        <strain evidence="4 5">USDA205</strain>
    </source>
</reference>